<evidence type="ECO:0000313" key="2">
    <source>
        <dbReference type="EMBL" id="KVE25359.1"/>
    </source>
</evidence>
<dbReference type="EMBL" id="LOWA01000042">
    <property type="protein sequence ID" value="KVE25359.1"/>
    <property type="molecule type" value="Genomic_DNA"/>
</dbReference>
<organism evidence="2 3">
    <name type="scientific">Burkholderia singularis</name>
    <dbReference type="NCBI Taxonomy" id="1503053"/>
    <lineage>
        <taxon>Bacteria</taxon>
        <taxon>Pseudomonadati</taxon>
        <taxon>Pseudomonadota</taxon>
        <taxon>Betaproteobacteria</taxon>
        <taxon>Burkholderiales</taxon>
        <taxon>Burkholderiaceae</taxon>
        <taxon>Burkholderia</taxon>
        <taxon>pseudomallei group</taxon>
    </lineage>
</organism>
<gene>
    <name evidence="2" type="ORF">WS67_19065</name>
</gene>
<dbReference type="AlphaFoldDB" id="A0A118DMS5"/>
<proteinExistence type="predicted"/>
<keyword evidence="3" id="KW-1185">Reference proteome</keyword>
<evidence type="ECO:0000313" key="3">
    <source>
        <dbReference type="Proteomes" id="UP000062788"/>
    </source>
</evidence>
<feature type="region of interest" description="Disordered" evidence="1">
    <location>
        <begin position="36"/>
        <end position="56"/>
    </location>
</feature>
<feature type="region of interest" description="Disordered" evidence="1">
    <location>
        <begin position="1"/>
        <end position="21"/>
    </location>
</feature>
<name>A0A118DMS5_9BURK</name>
<feature type="region of interest" description="Disordered" evidence="1">
    <location>
        <begin position="74"/>
        <end position="105"/>
    </location>
</feature>
<accession>A0A118DMS5</accession>
<reference evidence="2 3" key="1">
    <citation type="submission" date="2015-11" db="EMBL/GenBank/DDBJ databases">
        <title>Expanding the genomic diversity of Burkholderia species for the development of highly accurate diagnostics.</title>
        <authorList>
            <person name="Sahl J."/>
            <person name="Keim P."/>
            <person name="Wagner D."/>
        </authorList>
    </citation>
    <scope>NUCLEOTIDE SEQUENCE [LARGE SCALE GENOMIC DNA]</scope>
    <source>
        <strain evidence="2 3">TSV85</strain>
    </source>
</reference>
<evidence type="ECO:0000256" key="1">
    <source>
        <dbReference type="SAM" id="MobiDB-lite"/>
    </source>
</evidence>
<dbReference type="Proteomes" id="UP000062788">
    <property type="component" value="Unassembled WGS sequence"/>
</dbReference>
<protein>
    <submittedName>
        <fullName evidence="2">Uncharacterized protein</fullName>
    </submittedName>
</protein>
<comment type="caution">
    <text evidence="2">The sequence shown here is derived from an EMBL/GenBank/DDBJ whole genome shotgun (WGS) entry which is preliminary data.</text>
</comment>
<sequence>MDGKPRRVVSDGTVAKEGGRGGATAIACGGAAWAATRRTMRRRRQRDRMAGLGGRSRRRRATAACIDCEQRQQATAASNGKMPAERCGKTRPSRSTPTVRAGCAPETQCGGAYGSVRRRD</sequence>